<evidence type="ECO:0000313" key="1">
    <source>
        <dbReference type="EMBL" id="AEB15457.1"/>
    </source>
</evidence>
<keyword evidence="1" id="KW-0614">Plasmid</keyword>
<geneLocation type="plasmid" evidence="1 2">
    <name>pTRESU01</name>
</geneLocation>
<organism evidence="1 2">
    <name type="scientific">Treponema succinifaciens (strain ATCC 33096 / DSM 2489 / 6091)</name>
    <dbReference type="NCBI Taxonomy" id="869209"/>
    <lineage>
        <taxon>Bacteria</taxon>
        <taxon>Pseudomonadati</taxon>
        <taxon>Spirochaetota</taxon>
        <taxon>Spirochaetia</taxon>
        <taxon>Spirochaetales</taxon>
        <taxon>Treponemataceae</taxon>
        <taxon>Treponema</taxon>
    </lineage>
</organism>
<dbReference type="AlphaFoldDB" id="F2NYF8"/>
<dbReference type="HOGENOM" id="CLU_1481354_0_0_12"/>
<sequence>MLFHNNWNNYIWDENENACCNKISEVNKISINLPSKIYVNNNIVQQMPVPICISYYITEKRIYKYSEKKYELTLYIKQQLDEKKTEWLKYPVEKKEFIDYSMQEITALSPDFEAEENERNMLIKQYKSLSDRELNDGYVYGGNITFNISDYINFPLEQGKYEIFITRNNIESEHKIIQVIYM</sequence>
<name>F2NYF8_TRES6</name>
<gene>
    <name evidence="1" type="ordered locus">Tresu_2595</name>
</gene>
<keyword evidence="2" id="KW-1185">Reference proteome</keyword>
<protein>
    <submittedName>
        <fullName evidence="1">Uncharacterized protein</fullName>
    </submittedName>
</protein>
<evidence type="ECO:0000313" key="2">
    <source>
        <dbReference type="Proteomes" id="UP000006852"/>
    </source>
</evidence>
<accession>F2NYF8</accession>
<dbReference type="Proteomes" id="UP000006852">
    <property type="component" value="Plasmid pTRESU01"/>
</dbReference>
<dbReference type="KEGG" id="tsu:Tresu_2595"/>
<proteinExistence type="predicted"/>
<dbReference type="EMBL" id="CP002632">
    <property type="protein sequence ID" value="AEB15457.1"/>
    <property type="molecule type" value="Genomic_DNA"/>
</dbReference>
<reference evidence="2" key="1">
    <citation type="submission" date="2011-04" db="EMBL/GenBank/DDBJ databases">
        <title>The complete genome of plasmid of Treponema succinifaciens DSM 2489.</title>
        <authorList>
            <person name="Lucas S."/>
            <person name="Copeland A."/>
            <person name="Lapidus A."/>
            <person name="Bruce D."/>
            <person name="Goodwin L."/>
            <person name="Pitluck S."/>
            <person name="Peters L."/>
            <person name="Kyrpides N."/>
            <person name="Mavromatis K."/>
            <person name="Ivanova N."/>
            <person name="Ovchinnikova G."/>
            <person name="Teshima H."/>
            <person name="Detter J.C."/>
            <person name="Tapia R."/>
            <person name="Han C."/>
            <person name="Land M."/>
            <person name="Hauser L."/>
            <person name="Markowitz V."/>
            <person name="Cheng J.-F."/>
            <person name="Hugenholtz P."/>
            <person name="Woyke T."/>
            <person name="Wu D."/>
            <person name="Gronow S."/>
            <person name="Wellnitz S."/>
            <person name="Brambilla E."/>
            <person name="Klenk H.-P."/>
            <person name="Eisen J.A."/>
        </authorList>
    </citation>
    <scope>NUCLEOTIDE SEQUENCE [LARGE SCALE GENOMIC DNA]</scope>
    <source>
        <strain evidence="2">ATCC 33096 / DSM 2489 / 6091</strain>
        <plasmid evidence="2">Plasmid pTRESU01</plasmid>
    </source>
</reference>